<protein>
    <submittedName>
        <fullName evidence="1">Uncharacterized protein</fullName>
    </submittedName>
</protein>
<evidence type="ECO:0000313" key="1">
    <source>
        <dbReference type="EMBL" id="WIX74975.1"/>
    </source>
</evidence>
<accession>A0A9Y2I706</accession>
<dbReference type="AlphaFoldDB" id="A0A9Y2I706"/>
<name>A0A9Y2I706_9PSEU</name>
<proteinExistence type="predicted"/>
<reference evidence="1 2" key="1">
    <citation type="submission" date="2023-06" db="EMBL/GenBank/DDBJ databases">
        <authorList>
            <person name="Oyuntsetseg B."/>
            <person name="Kim S.B."/>
        </authorList>
    </citation>
    <scope>NUCLEOTIDE SEQUENCE [LARGE SCALE GENOMIC DNA]</scope>
    <source>
        <strain evidence="1 2">2-15</strain>
    </source>
</reference>
<organism evidence="1 2">
    <name type="scientific">Amycolatopsis carbonis</name>
    <dbReference type="NCBI Taxonomy" id="715471"/>
    <lineage>
        <taxon>Bacteria</taxon>
        <taxon>Bacillati</taxon>
        <taxon>Actinomycetota</taxon>
        <taxon>Actinomycetes</taxon>
        <taxon>Pseudonocardiales</taxon>
        <taxon>Pseudonocardiaceae</taxon>
        <taxon>Amycolatopsis</taxon>
    </lineage>
</organism>
<dbReference type="RefSeq" id="WP_285965752.1">
    <property type="nucleotide sequence ID" value="NZ_CP127294.1"/>
</dbReference>
<dbReference type="KEGG" id="acab:QRX50_25795"/>
<sequence length="78" mass="8145">MRAVEATGALDRVWERGCPFHARRRLAGLRLVATDADRTGGEGELVEGPVTAPPMLAAGRGASVARPHGEGAERLLAS</sequence>
<evidence type="ECO:0000313" key="2">
    <source>
        <dbReference type="Proteomes" id="UP001236014"/>
    </source>
</evidence>
<dbReference type="EMBL" id="CP127294">
    <property type="protein sequence ID" value="WIX74975.1"/>
    <property type="molecule type" value="Genomic_DNA"/>
</dbReference>
<dbReference type="Proteomes" id="UP001236014">
    <property type="component" value="Chromosome"/>
</dbReference>
<gene>
    <name evidence="1" type="ORF">QRX50_25795</name>
</gene>
<keyword evidence="2" id="KW-1185">Reference proteome</keyword>